<dbReference type="InterPro" id="IPR035979">
    <property type="entry name" value="RBD_domain_sf"/>
</dbReference>
<organism evidence="6 10">
    <name type="scientific">Rotaria sordida</name>
    <dbReference type="NCBI Taxonomy" id="392033"/>
    <lineage>
        <taxon>Eukaryota</taxon>
        <taxon>Metazoa</taxon>
        <taxon>Spiralia</taxon>
        <taxon>Gnathifera</taxon>
        <taxon>Rotifera</taxon>
        <taxon>Eurotatoria</taxon>
        <taxon>Bdelloidea</taxon>
        <taxon>Philodinida</taxon>
        <taxon>Philodinidae</taxon>
        <taxon>Rotaria</taxon>
    </lineage>
</organism>
<dbReference type="AlphaFoldDB" id="A0A814XC10"/>
<gene>
    <name evidence="7" type="ORF">JXQ802_LOCUS42170</name>
    <name evidence="8" type="ORF">OTI717_LOCUS10816</name>
    <name evidence="5" type="ORF">PYM288_LOCUS23173</name>
    <name evidence="6" type="ORF">RFH988_LOCUS25180</name>
</gene>
<evidence type="ECO:0000313" key="6">
    <source>
        <dbReference type="EMBL" id="CAF1212082.1"/>
    </source>
</evidence>
<feature type="compositionally biased region" description="Low complexity" evidence="3">
    <location>
        <begin position="75"/>
        <end position="94"/>
    </location>
</feature>
<evidence type="ECO:0000313" key="5">
    <source>
        <dbReference type="EMBL" id="CAF1169127.1"/>
    </source>
</evidence>
<dbReference type="EMBL" id="CAJNOL010002803">
    <property type="protein sequence ID" value="CAF1530090.1"/>
    <property type="molecule type" value="Genomic_DNA"/>
</dbReference>
<evidence type="ECO:0000313" key="7">
    <source>
        <dbReference type="EMBL" id="CAF1530090.1"/>
    </source>
</evidence>
<keyword evidence="9" id="KW-1185">Reference proteome</keyword>
<reference evidence="6" key="1">
    <citation type="submission" date="2021-02" db="EMBL/GenBank/DDBJ databases">
        <authorList>
            <person name="Nowell W R."/>
        </authorList>
    </citation>
    <scope>NUCLEOTIDE SEQUENCE</scope>
</reference>
<evidence type="ECO:0000313" key="10">
    <source>
        <dbReference type="Proteomes" id="UP000663882"/>
    </source>
</evidence>
<evidence type="ECO:0000256" key="1">
    <source>
        <dbReference type="ARBA" id="ARBA00022884"/>
    </source>
</evidence>
<feature type="region of interest" description="Disordered" evidence="3">
    <location>
        <begin position="50"/>
        <end position="139"/>
    </location>
</feature>
<accession>A0A814XC10</accession>
<dbReference type="Proteomes" id="UP000663823">
    <property type="component" value="Unassembled WGS sequence"/>
</dbReference>
<dbReference type="Pfam" id="PF00076">
    <property type="entry name" value="RRM_1"/>
    <property type="match status" value="1"/>
</dbReference>
<evidence type="ECO:0000256" key="2">
    <source>
        <dbReference type="PROSITE-ProRule" id="PRU00176"/>
    </source>
</evidence>
<proteinExistence type="predicted"/>
<dbReference type="GO" id="GO:0003723">
    <property type="term" value="F:RNA binding"/>
    <property type="evidence" value="ECO:0007669"/>
    <property type="project" value="UniProtKB-UniRule"/>
</dbReference>
<dbReference type="OrthoDB" id="1747134at2759"/>
<protein>
    <recommendedName>
        <fullName evidence="4">RRM domain-containing protein</fullName>
    </recommendedName>
</protein>
<dbReference type="PANTHER" id="PTHR48027">
    <property type="entry name" value="HETEROGENEOUS NUCLEAR RIBONUCLEOPROTEIN 87F-RELATED"/>
    <property type="match status" value="1"/>
</dbReference>
<dbReference type="InterPro" id="IPR000504">
    <property type="entry name" value="RRM_dom"/>
</dbReference>
<comment type="caution">
    <text evidence="6">The sequence shown here is derived from an EMBL/GenBank/DDBJ whole genome shotgun (WGS) entry which is preliminary data.</text>
</comment>
<dbReference type="PROSITE" id="PS50102">
    <property type="entry name" value="RRM"/>
    <property type="match status" value="1"/>
</dbReference>
<feature type="domain" description="RRM" evidence="4">
    <location>
        <begin position="1"/>
        <end position="51"/>
    </location>
</feature>
<sequence length="139" mass="15575">MKQYSWTISVMRKSRGFGFVEFIDSKAVDKALLQKPYIINGRTIEMERAVPKENMQAQSGSNSTANSRPPPLIVPSHPTISSSTSSYSQQGINSNVSHFNPPIPRNAVYSQSFDSMNQNQSSNSNYIQPPQSSYRQNQQ</sequence>
<dbReference type="Gene3D" id="3.30.70.330">
    <property type="match status" value="1"/>
</dbReference>
<dbReference type="EMBL" id="CAJNOO010001896">
    <property type="protein sequence ID" value="CAF1212082.1"/>
    <property type="molecule type" value="Genomic_DNA"/>
</dbReference>
<name>A0A814XC10_9BILA</name>
<dbReference type="InterPro" id="IPR052462">
    <property type="entry name" value="SLIRP/GR-RBP-like"/>
</dbReference>
<evidence type="ECO:0000259" key="4">
    <source>
        <dbReference type="PROSITE" id="PS50102"/>
    </source>
</evidence>
<dbReference type="Proteomes" id="UP000663854">
    <property type="component" value="Unassembled WGS sequence"/>
</dbReference>
<evidence type="ECO:0000313" key="9">
    <source>
        <dbReference type="Proteomes" id="UP000663870"/>
    </source>
</evidence>
<dbReference type="SUPFAM" id="SSF54928">
    <property type="entry name" value="RNA-binding domain, RBD"/>
    <property type="match status" value="1"/>
</dbReference>
<keyword evidence="1 2" id="KW-0694">RNA-binding</keyword>
<dbReference type="EMBL" id="CAJOAX010000996">
    <property type="protein sequence ID" value="CAF3674782.1"/>
    <property type="molecule type" value="Genomic_DNA"/>
</dbReference>
<dbReference type="EMBL" id="CAJNOH010001051">
    <property type="protein sequence ID" value="CAF1169127.1"/>
    <property type="molecule type" value="Genomic_DNA"/>
</dbReference>
<dbReference type="InterPro" id="IPR012677">
    <property type="entry name" value="Nucleotide-bd_a/b_plait_sf"/>
</dbReference>
<dbReference type="Proteomes" id="UP000663882">
    <property type="component" value="Unassembled WGS sequence"/>
</dbReference>
<dbReference type="Proteomes" id="UP000663870">
    <property type="component" value="Unassembled WGS sequence"/>
</dbReference>
<evidence type="ECO:0000256" key="3">
    <source>
        <dbReference type="SAM" id="MobiDB-lite"/>
    </source>
</evidence>
<feature type="compositionally biased region" description="Polar residues" evidence="3">
    <location>
        <begin position="55"/>
        <end position="67"/>
    </location>
</feature>
<feature type="compositionally biased region" description="Low complexity" evidence="3">
    <location>
        <begin position="110"/>
        <end position="133"/>
    </location>
</feature>
<evidence type="ECO:0000313" key="8">
    <source>
        <dbReference type="EMBL" id="CAF3674782.1"/>
    </source>
</evidence>